<proteinExistence type="predicted"/>
<evidence type="ECO:0000313" key="2">
    <source>
        <dbReference type="Proteomes" id="UP000756132"/>
    </source>
</evidence>
<organism evidence="1 2">
    <name type="scientific">Passalora fulva</name>
    <name type="common">Tomato leaf mold</name>
    <name type="synonym">Cladosporium fulvum</name>
    <dbReference type="NCBI Taxonomy" id="5499"/>
    <lineage>
        <taxon>Eukaryota</taxon>
        <taxon>Fungi</taxon>
        <taxon>Dikarya</taxon>
        <taxon>Ascomycota</taxon>
        <taxon>Pezizomycotina</taxon>
        <taxon>Dothideomycetes</taxon>
        <taxon>Dothideomycetidae</taxon>
        <taxon>Mycosphaerellales</taxon>
        <taxon>Mycosphaerellaceae</taxon>
        <taxon>Fulvia</taxon>
    </lineage>
</organism>
<dbReference type="EMBL" id="CP090163">
    <property type="protein sequence ID" value="UJO11142.1"/>
    <property type="molecule type" value="Genomic_DNA"/>
</dbReference>
<evidence type="ECO:0000313" key="1">
    <source>
        <dbReference type="EMBL" id="UJO11142.1"/>
    </source>
</evidence>
<sequence>MAPVLMFVGSSIIDGAKTSDEKYNRVYNEEHLPAILAFDNANFTKLALRYKNAYPDAKLPYLALYPVDDAEMLDPELMQRLIAEITTSQTFDGDDVNDHTQFGLTRYEKIQTYEAYQQENRSGKDRAETIVCVAMEPKDDVEFDEWYRKQHLDMMGMCKGYRRCTRYQRTDGQSPRFLALHEYACKPEELPGEQIKQVTQTEWSKKTVGESKVFERNVFHLIQAQGNTELNL</sequence>
<dbReference type="AlphaFoldDB" id="A0A9Q8L5F5"/>
<name>A0A9Q8L5F5_PASFU</name>
<dbReference type="RefSeq" id="XP_047755508.1">
    <property type="nucleotide sequence ID" value="XM_047900656.1"/>
</dbReference>
<keyword evidence="2" id="KW-1185">Reference proteome</keyword>
<reference evidence="1" key="1">
    <citation type="submission" date="2021-12" db="EMBL/GenBank/DDBJ databases">
        <authorList>
            <person name="Zaccaron A."/>
            <person name="Stergiopoulos I."/>
        </authorList>
    </citation>
    <scope>NUCLEOTIDE SEQUENCE</scope>
    <source>
        <strain evidence="1">Race5_Kim</strain>
    </source>
</reference>
<reference evidence="1" key="2">
    <citation type="journal article" date="2022" name="Microb. Genom.">
        <title>A chromosome-scale genome assembly of the tomato pathogen Cladosporium fulvum reveals a compartmentalized genome architecture and the presence of a dispensable chromosome.</title>
        <authorList>
            <person name="Zaccaron A.Z."/>
            <person name="Chen L.H."/>
            <person name="Samaras A."/>
            <person name="Stergiopoulos I."/>
        </authorList>
    </citation>
    <scope>NUCLEOTIDE SEQUENCE</scope>
    <source>
        <strain evidence="1">Race5_Kim</strain>
    </source>
</reference>
<accession>A0A9Q8L5F5</accession>
<dbReference type="Proteomes" id="UP000756132">
    <property type="component" value="Chromosome 1"/>
</dbReference>
<dbReference type="KEGG" id="ffu:CLAFUR5_01508"/>
<dbReference type="OrthoDB" id="2851338at2759"/>
<gene>
    <name evidence="1" type="ORF">CLAFUR5_01508</name>
</gene>
<protein>
    <submittedName>
        <fullName evidence="1">Uncharacterized protein</fullName>
    </submittedName>
</protein>
<dbReference type="GeneID" id="71981386"/>